<keyword evidence="2" id="KW-1185">Reference proteome</keyword>
<accession>A0A6L8KL48</accession>
<reference evidence="1 2" key="1">
    <citation type="submission" date="2019-12" db="EMBL/GenBank/DDBJ databases">
        <title>Novel species isolated from a subtropical stream in China.</title>
        <authorList>
            <person name="Lu H."/>
        </authorList>
    </citation>
    <scope>NUCLEOTIDE SEQUENCE [LARGE SCALE GENOMIC DNA]</scope>
    <source>
        <strain evidence="1 2">FT135W</strain>
    </source>
</reference>
<sequence>MNARRLFLLASLSLTLPCVAGELIIPLVTYYDYAPFHSAEDSADLTHELAALLTRESGGRYRFVPTLLPKKRIDNMMQFQHWQGVIAWTNPRFFYDENKTRYLWTEPLLVEADLVVSHIDAPVKFAGLDTLRGKVLGTVLNQRYADVEPMLANRQLRRADAPTLESNVRKLLLKRVDVVFISRSALSGLRHRIPDFESQLYIAPQPRNTFTRHLMLTPGLPPAVISYVQQTTAHFEHNPAWRDLTLRYHVDGQVPH</sequence>
<organism evidence="1 2">
    <name type="scientific">Duganella flavida</name>
    <dbReference type="NCBI Taxonomy" id="2692175"/>
    <lineage>
        <taxon>Bacteria</taxon>
        <taxon>Pseudomonadati</taxon>
        <taxon>Pseudomonadota</taxon>
        <taxon>Betaproteobacteria</taxon>
        <taxon>Burkholderiales</taxon>
        <taxon>Oxalobacteraceae</taxon>
        <taxon>Telluria group</taxon>
        <taxon>Duganella</taxon>
    </lineage>
</organism>
<dbReference type="Proteomes" id="UP000479335">
    <property type="component" value="Unassembled WGS sequence"/>
</dbReference>
<evidence type="ECO:0000313" key="1">
    <source>
        <dbReference type="EMBL" id="MYM25291.1"/>
    </source>
</evidence>
<proteinExistence type="predicted"/>
<gene>
    <name evidence="1" type="ORF">GTP46_21915</name>
</gene>
<protein>
    <recommendedName>
        <fullName evidence="3">Transporter substrate-binding domain-containing protein</fullName>
    </recommendedName>
</protein>
<comment type="caution">
    <text evidence="1">The sequence shown here is derived from an EMBL/GenBank/DDBJ whole genome shotgun (WGS) entry which is preliminary data.</text>
</comment>
<dbReference type="AlphaFoldDB" id="A0A6L8KL48"/>
<evidence type="ECO:0008006" key="3">
    <source>
        <dbReference type="Google" id="ProtNLM"/>
    </source>
</evidence>
<dbReference type="EMBL" id="WWCN01000015">
    <property type="protein sequence ID" value="MYM25291.1"/>
    <property type="molecule type" value="Genomic_DNA"/>
</dbReference>
<evidence type="ECO:0000313" key="2">
    <source>
        <dbReference type="Proteomes" id="UP000479335"/>
    </source>
</evidence>
<dbReference type="SUPFAM" id="SSF53850">
    <property type="entry name" value="Periplasmic binding protein-like II"/>
    <property type="match status" value="1"/>
</dbReference>
<dbReference type="RefSeq" id="WP_161008746.1">
    <property type="nucleotide sequence ID" value="NZ_WWCN01000015.1"/>
</dbReference>
<name>A0A6L8KL48_9BURK</name>